<keyword evidence="1" id="KW-0472">Membrane</keyword>
<evidence type="ECO:0000313" key="3">
    <source>
        <dbReference type="Proteomes" id="UP000823561"/>
    </source>
</evidence>
<keyword evidence="1" id="KW-1133">Transmembrane helix</keyword>
<proteinExistence type="predicted"/>
<reference evidence="2" key="1">
    <citation type="submission" date="2020-10" db="EMBL/GenBank/DDBJ databases">
        <title>Chromosome-scale genome assembly of the Allis shad, Alosa alosa.</title>
        <authorList>
            <person name="Margot Z."/>
            <person name="Christophe K."/>
            <person name="Cabau C."/>
            <person name="Louis A."/>
            <person name="Berthelot C."/>
            <person name="Parey E."/>
            <person name="Roest Crollius H."/>
            <person name="Montfort J."/>
            <person name="Robinson-Rechavi M."/>
            <person name="Bucao C."/>
            <person name="Bouchez O."/>
            <person name="Gislard M."/>
            <person name="Lluch J."/>
            <person name="Milhes M."/>
            <person name="Lampietro C."/>
            <person name="Lopez Roques C."/>
            <person name="Donnadieu C."/>
            <person name="Braasch I."/>
            <person name="Desvignes T."/>
            <person name="Postlethwait J."/>
            <person name="Bobe J."/>
            <person name="Guiguen Y."/>
        </authorList>
    </citation>
    <scope>NUCLEOTIDE SEQUENCE</scope>
    <source>
        <strain evidence="2">M-15738</strain>
        <tissue evidence="2">Blood</tissue>
    </source>
</reference>
<feature type="transmembrane region" description="Helical" evidence="1">
    <location>
        <begin position="20"/>
        <end position="40"/>
    </location>
</feature>
<comment type="caution">
    <text evidence="2">The sequence shown here is derived from an EMBL/GenBank/DDBJ whole genome shotgun (WGS) entry which is preliminary data.</text>
</comment>
<sequence>MDGLFMDKGDALRHQQLGLTVSVYVCVLVAIVILAAVVYMPPRHCQRRNRDEELLSLTAHRIS</sequence>
<evidence type="ECO:0000256" key="1">
    <source>
        <dbReference type="SAM" id="Phobius"/>
    </source>
</evidence>
<dbReference type="AlphaFoldDB" id="A0AAV6G7Z1"/>
<gene>
    <name evidence="2" type="ORF">AALO_G00203010</name>
</gene>
<name>A0AAV6G7Z1_9TELE</name>
<keyword evidence="3" id="KW-1185">Reference proteome</keyword>
<evidence type="ECO:0000313" key="2">
    <source>
        <dbReference type="EMBL" id="KAG5269527.1"/>
    </source>
</evidence>
<organism evidence="2 3">
    <name type="scientific">Alosa alosa</name>
    <name type="common">allis shad</name>
    <dbReference type="NCBI Taxonomy" id="278164"/>
    <lineage>
        <taxon>Eukaryota</taxon>
        <taxon>Metazoa</taxon>
        <taxon>Chordata</taxon>
        <taxon>Craniata</taxon>
        <taxon>Vertebrata</taxon>
        <taxon>Euteleostomi</taxon>
        <taxon>Actinopterygii</taxon>
        <taxon>Neopterygii</taxon>
        <taxon>Teleostei</taxon>
        <taxon>Clupei</taxon>
        <taxon>Clupeiformes</taxon>
        <taxon>Clupeoidei</taxon>
        <taxon>Clupeidae</taxon>
        <taxon>Alosa</taxon>
    </lineage>
</organism>
<dbReference type="EMBL" id="JADWDJ010000015">
    <property type="protein sequence ID" value="KAG5269527.1"/>
    <property type="molecule type" value="Genomic_DNA"/>
</dbReference>
<accession>A0AAV6G7Z1</accession>
<dbReference type="Proteomes" id="UP000823561">
    <property type="component" value="Chromosome 15"/>
</dbReference>
<protein>
    <submittedName>
        <fullName evidence="2">Uncharacterized protein</fullName>
    </submittedName>
</protein>
<keyword evidence="1" id="KW-0812">Transmembrane</keyword>